<dbReference type="Proteomes" id="UP001432027">
    <property type="component" value="Unassembled WGS sequence"/>
</dbReference>
<dbReference type="PANTHER" id="PTHR22991">
    <property type="entry name" value="PROTEIN CBG13490"/>
    <property type="match status" value="1"/>
</dbReference>
<dbReference type="InterPro" id="IPR050976">
    <property type="entry name" value="Snaclec"/>
</dbReference>
<dbReference type="Gene3D" id="3.10.100.10">
    <property type="entry name" value="Mannose-Binding Protein A, subunit A"/>
    <property type="match status" value="1"/>
</dbReference>
<evidence type="ECO:0000313" key="3">
    <source>
        <dbReference type="EMBL" id="GMS78135.1"/>
    </source>
</evidence>
<dbReference type="SUPFAM" id="SSF56436">
    <property type="entry name" value="C-type lectin-like"/>
    <property type="match status" value="1"/>
</dbReference>
<evidence type="ECO:0000313" key="4">
    <source>
        <dbReference type="Proteomes" id="UP001432027"/>
    </source>
</evidence>
<dbReference type="InterPro" id="IPR001304">
    <property type="entry name" value="C-type_lectin-like"/>
</dbReference>
<keyword evidence="4" id="KW-1185">Reference proteome</keyword>
<feature type="non-terminal residue" evidence="3">
    <location>
        <position position="223"/>
    </location>
</feature>
<dbReference type="PROSITE" id="PS50041">
    <property type="entry name" value="C_TYPE_LECTIN_2"/>
    <property type="match status" value="1"/>
</dbReference>
<name>A0AAV5SDA0_9BILA</name>
<comment type="caution">
    <text evidence="3">The sequence shown here is derived from an EMBL/GenBank/DDBJ whole genome shotgun (WGS) entry which is preliminary data.</text>
</comment>
<dbReference type="SMART" id="SM00034">
    <property type="entry name" value="CLECT"/>
    <property type="match status" value="1"/>
</dbReference>
<dbReference type="CDD" id="cd00037">
    <property type="entry name" value="CLECT"/>
    <property type="match status" value="1"/>
</dbReference>
<proteinExistence type="predicted"/>
<evidence type="ECO:0000256" key="1">
    <source>
        <dbReference type="ARBA" id="ARBA00023157"/>
    </source>
</evidence>
<sequence length="223" mass="24450">SGICDTYDLLQQGKIDDLCYLLNTKITAVPQAEAVCESQRAHISPIHDQALNDFIKRTAVGYGLTNGVHIGLKYVNDKYVWSDGSETDYLNFSPGFPDIDFGECVAMGINLFPGECYFYGQKIRVFSPTWGSATGPALCDYPLMDLDKSKNDTVEILFFESNSCCDTLTIYDGLFGAKVLKTLTGYYGLTSINVTASSNAIRMEWNAKSGAHVTGWHAKVSSA</sequence>
<dbReference type="Pfam" id="PF00059">
    <property type="entry name" value="Lectin_C"/>
    <property type="match status" value="1"/>
</dbReference>
<dbReference type="InterPro" id="IPR035914">
    <property type="entry name" value="Sperma_CUB_dom_sf"/>
</dbReference>
<accession>A0AAV5SDA0</accession>
<gene>
    <name evidence="3" type="ORF">PENTCL1PPCAC_310</name>
</gene>
<evidence type="ECO:0000259" key="2">
    <source>
        <dbReference type="PROSITE" id="PS50041"/>
    </source>
</evidence>
<protein>
    <recommendedName>
        <fullName evidence="2">C-type lectin domain-containing protein</fullName>
    </recommendedName>
</protein>
<organism evidence="3 4">
    <name type="scientific">Pristionchus entomophagus</name>
    <dbReference type="NCBI Taxonomy" id="358040"/>
    <lineage>
        <taxon>Eukaryota</taxon>
        <taxon>Metazoa</taxon>
        <taxon>Ecdysozoa</taxon>
        <taxon>Nematoda</taxon>
        <taxon>Chromadorea</taxon>
        <taxon>Rhabditida</taxon>
        <taxon>Rhabditina</taxon>
        <taxon>Diplogasteromorpha</taxon>
        <taxon>Diplogasteroidea</taxon>
        <taxon>Neodiplogasteridae</taxon>
        <taxon>Pristionchus</taxon>
    </lineage>
</organism>
<dbReference type="PANTHER" id="PTHR22991:SF40">
    <property type="entry name" value="PROTEIN CBG13490"/>
    <property type="match status" value="1"/>
</dbReference>
<dbReference type="EMBL" id="BTSX01000001">
    <property type="protein sequence ID" value="GMS78135.1"/>
    <property type="molecule type" value="Genomic_DNA"/>
</dbReference>
<dbReference type="AlphaFoldDB" id="A0AAV5SDA0"/>
<dbReference type="InterPro" id="IPR016187">
    <property type="entry name" value="CTDL_fold"/>
</dbReference>
<dbReference type="InterPro" id="IPR016186">
    <property type="entry name" value="C-type_lectin-like/link_sf"/>
</dbReference>
<feature type="domain" description="C-type lectin" evidence="2">
    <location>
        <begin position="15"/>
        <end position="107"/>
    </location>
</feature>
<feature type="non-terminal residue" evidence="3">
    <location>
        <position position="1"/>
    </location>
</feature>
<dbReference type="SUPFAM" id="SSF49854">
    <property type="entry name" value="Spermadhesin, CUB domain"/>
    <property type="match status" value="1"/>
</dbReference>
<reference evidence="3" key="1">
    <citation type="submission" date="2023-10" db="EMBL/GenBank/DDBJ databases">
        <title>Genome assembly of Pristionchus species.</title>
        <authorList>
            <person name="Yoshida K."/>
            <person name="Sommer R.J."/>
        </authorList>
    </citation>
    <scope>NUCLEOTIDE SEQUENCE</scope>
    <source>
        <strain evidence="3">RS0144</strain>
    </source>
</reference>
<keyword evidence="1" id="KW-1015">Disulfide bond</keyword>